<dbReference type="GO" id="GO:0030060">
    <property type="term" value="F:L-malate dehydrogenase (NAD+) activity"/>
    <property type="evidence" value="ECO:0007669"/>
    <property type="project" value="UniProtKB-UniRule"/>
</dbReference>
<dbReference type="NCBIfam" id="NF003916">
    <property type="entry name" value="PRK05442.1"/>
    <property type="match status" value="1"/>
</dbReference>
<dbReference type="FunFam" id="3.90.110.10:FF:000002">
    <property type="entry name" value="Malate dehydrogenase"/>
    <property type="match status" value="1"/>
</dbReference>
<dbReference type="CDD" id="cd01338">
    <property type="entry name" value="MDH_chloroplast-like"/>
    <property type="match status" value="1"/>
</dbReference>
<organism evidence="14 15">
    <name type="scientific">Arachnia propionica</name>
    <dbReference type="NCBI Taxonomy" id="1750"/>
    <lineage>
        <taxon>Bacteria</taxon>
        <taxon>Bacillati</taxon>
        <taxon>Actinomycetota</taxon>
        <taxon>Actinomycetes</taxon>
        <taxon>Propionibacteriales</taxon>
        <taxon>Propionibacteriaceae</taxon>
        <taxon>Arachnia</taxon>
    </lineage>
</organism>
<feature type="active site" description="Proton acceptor" evidence="7 8">
    <location>
        <position position="184"/>
    </location>
</feature>
<keyword evidence="7 11" id="KW-0816">Tricarboxylic acid cycle</keyword>
<feature type="binding site" evidence="7 9">
    <location>
        <position position="89"/>
    </location>
    <ligand>
        <name>substrate</name>
    </ligand>
</feature>
<evidence type="ECO:0000256" key="6">
    <source>
        <dbReference type="ARBA" id="ARBA00048313"/>
    </source>
</evidence>
<dbReference type="Gene3D" id="3.90.110.10">
    <property type="entry name" value="Lactate dehydrogenase/glycoside hydrolase, family 4, C-terminal"/>
    <property type="match status" value="1"/>
</dbReference>
<feature type="binding site" evidence="7 9">
    <location>
        <position position="159"/>
    </location>
    <ligand>
        <name>substrate</name>
    </ligand>
</feature>
<dbReference type="EC" id="1.1.1.37" evidence="2 7"/>
<evidence type="ECO:0000256" key="4">
    <source>
        <dbReference type="ARBA" id="ARBA00023002"/>
    </source>
</evidence>
<dbReference type="Proteomes" id="UP000273044">
    <property type="component" value="Chromosome"/>
</dbReference>
<evidence type="ECO:0000256" key="7">
    <source>
        <dbReference type="HAMAP-Rule" id="MF_01517"/>
    </source>
</evidence>
<sequence>MTRRIAVTGAAGQIGYALVYRLASGDLLGDEPVELRLLEVPAAVKALDGVAMELLDCAFPQLKGIEVTDDPAVAFDGANVAMLVGASPRSAGMERADLLEANAAIFAAQGRALAASAAPDVRVVVTGNPANTNALIASRHADGIPASRFTALTRLDHNRARAQLAAKARRPVADVTNVTIWGNHSATQYADAFNARICGKPADQWIADDAWIAFDFIPTVARRGAAVIAARGRSSAASAANATIAHVRDWLLGTPGGDWTSMAVVSDGSYGVPAGLVSSFPVRCCDSEWEIVQGLPLNAFARSRVNVSVDELKSEAEEVKSMGLLPA</sequence>
<dbReference type="RefSeq" id="WP_061787535.1">
    <property type="nucleotide sequence ID" value="NZ_LR134406.1"/>
</dbReference>
<evidence type="ECO:0000313" key="14">
    <source>
        <dbReference type="EMBL" id="VEH71571.1"/>
    </source>
</evidence>
<dbReference type="HAMAP" id="MF_01517">
    <property type="entry name" value="Malate_dehydrog_2"/>
    <property type="match status" value="1"/>
</dbReference>
<dbReference type="Gene3D" id="3.40.50.720">
    <property type="entry name" value="NAD(P)-binding Rossmann-like Domain"/>
    <property type="match status" value="1"/>
</dbReference>
<dbReference type="FunFam" id="3.40.50.720:FF:000010">
    <property type="entry name" value="Malate dehydrogenase"/>
    <property type="match status" value="1"/>
</dbReference>
<feature type="domain" description="Lactate/malate dehydrogenase C-terminal" evidence="13">
    <location>
        <begin position="153"/>
        <end position="321"/>
    </location>
</feature>
<evidence type="ECO:0000256" key="9">
    <source>
        <dbReference type="PIRSR" id="PIRSR000102-2"/>
    </source>
</evidence>
<evidence type="ECO:0000256" key="1">
    <source>
        <dbReference type="ARBA" id="ARBA00009613"/>
    </source>
</evidence>
<dbReference type="GO" id="GO:0006099">
    <property type="term" value="P:tricarboxylic acid cycle"/>
    <property type="evidence" value="ECO:0007669"/>
    <property type="project" value="UniProtKB-UniRule"/>
</dbReference>
<feature type="binding site" evidence="7 9">
    <location>
        <position position="128"/>
    </location>
    <ligand>
        <name>substrate</name>
    </ligand>
</feature>
<dbReference type="PROSITE" id="PS00068">
    <property type="entry name" value="MDH"/>
    <property type="match status" value="1"/>
</dbReference>
<evidence type="ECO:0000256" key="5">
    <source>
        <dbReference type="ARBA" id="ARBA00023027"/>
    </source>
</evidence>
<dbReference type="GO" id="GO:0006108">
    <property type="term" value="P:malate metabolic process"/>
    <property type="evidence" value="ECO:0007669"/>
    <property type="project" value="InterPro"/>
</dbReference>
<dbReference type="InterPro" id="IPR001557">
    <property type="entry name" value="L-lactate/malate_DH"/>
</dbReference>
<feature type="binding site" evidence="7 10">
    <location>
        <position position="102"/>
    </location>
    <ligand>
        <name>NAD(+)</name>
        <dbReference type="ChEBI" id="CHEBI:57540"/>
    </ligand>
</feature>
<evidence type="ECO:0000256" key="8">
    <source>
        <dbReference type="PIRSR" id="PIRSR000102-1"/>
    </source>
</evidence>
<evidence type="ECO:0000256" key="2">
    <source>
        <dbReference type="ARBA" id="ARBA00012995"/>
    </source>
</evidence>
<comment type="catalytic activity">
    <reaction evidence="6 7 11">
        <text>(S)-malate + NAD(+) = oxaloacetate + NADH + H(+)</text>
        <dbReference type="Rhea" id="RHEA:21432"/>
        <dbReference type="ChEBI" id="CHEBI:15378"/>
        <dbReference type="ChEBI" id="CHEBI:15589"/>
        <dbReference type="ChEBI" id="CHEBI:16452"/>
        <dbReference type="ChEBI" id="CHEBI:57540"/>
        <dbReference type="ChEBI" id="CHEBI:57945"/>
        <dbReference type="EC" id="1.1.1.37"/>
    </reaction>
</comment>
<dbReference type="InterPro" id="IPR015955">
    <property type="entry name" value="Lactate_DH/Glyco_Ohase_4_C"/>
</dbReference>
<dbReference type="NCBIfam" id="TIGR01759">
    <property type="entry name" value="MalateDH-SF1"/>
    <property type="match status" value="1"/>
</dbReference>
<reference evidence="14 15" key="1">
    <citation type="submission" date="2018-12" db="EMBL/GenBank/DDBJ databases">
        <authorList>
            <consortium name="Pathogen Informatics"/>
        </authorList>
    </citation>
    <scope>NUCLEOTIDE SEQUENCE [LARGE SCALE GENOMIC DNA]</scope>
    <source>
        <strain evidence="14 15">NCTC12967</strain>
    </source>
</reference>
<dbReference type="Pfam" id="PF02866">
    <property type="entry name" value="Ldh_1_C"/>
    <property type="match status" value="1"/>
</dbReference>
<dbReference type="InterPro" id="IPR001236">
    <property type="entry name" value="Lactate/malate_DH_N"/>
</dbReference>
<dbReference type="AlphaFoldDB" id="A0A3S4VL53"/>
<dbReference type="SUPFAM" id="SSF51735">
    <property type="entry name" value="NAD(P)-binding Rossmann-fold domains"/>
    <property type="match status" value="1"/>
</dbReference>
<dbReference type="GeneID" id="64408305"/>
<proteinExistence type="inferred from homology"/>
<gene>
    <name evidence="14" type="primary">mdh_3</name>
    <name evidence="7" type="synonym">mdh</name>
    <name evidence="14" type="ORF">NCTC12967_02897</name>
</gene>
<evidence type="ECO:0000313" key="15">
    <source>
        <dbReference type="Proteomes" id="UP000273044"/>
    </source>
</evidence>
<name>A0A3S4VL53_9ACTN</name>
<evidence type="ECO:0000259" key="13">
    <source>
        <dbReference type="Pfam" id="PF02866"/>
    </source>
</evidence>
<comment type="function">
    <text evidence="7">Catalyzes the reversible oxidation of malate to oxaloacetate.</text>
</comment>
<dbReference type="PANTHER" id="PTHR23382">
    <property type="entry name" value="MALATE DEHYDROGENASE"/>
    <property type="match status" value="1"/>
</dbReference>
<protein>
    <recommendedName>
        <fullName evidence="3 7">Malate dehydrogenase</fullName>
        <ecNumber evidence="2 7">1.1.1.37</ecNumber>
    </recommendedName>
</protein>
<evidence type="ECO:0000259" key="12">
    <source>
        <dbReference type="Pfam" id="PF00056"/>
    </source>
</evidence>
<keyword evidence="15" id="KW-1185">Reference proteome</keyword>
<accession>A0A3S4VL53</accession>
<dbReference type="InterPro" id="IPR010945">
    <property type="entry name" value="Malate_DH_type2"/>
</dbReference>
<feature type="binding site" evidence="7 9">
    <location>
        <position position="95"/>
    </location>
    <ligand>
        <name>substrate</name>
    </ligand>
</feature>
<dbReference type="EMBL" id="LR134406">
    <property type="protein sequence ID" value="VEH71571.1"/>
    <property type="molecule type" value="Genomic_DNA"/>
</dbReference>
<feature type="binding site" evidence="7 10">
    <location>
        <begin position="9"/>
        <end position="15"/>
    </location>
    <ligand>
        <name>NAD(+)</name>
        <dbReference type="ChEBI" id="CHEBI:57540"/>
    </ligand>
</feature>
<dbReference type="Pfam" id="PF00056">
    <property type="entry name" value="Ldh_1_N"/>
    <property type="match status" value="1"/>
</dbReference>
<keyword evidence="4 7" id="KW-0560">Oxidoreductase</keyword>
<feature type="binding site" evidence="7">
    <location>
        <begin position="126"/>
        <end position="128"/>
    </location>
    <ligand>
        <name>NAD(+)</name>
        <dbReference type="ChEBI" id="CHEBI:57540"/>
    </ligand>
</feature>
<evidence type="ECO:0000256" key="3">
    <source>
        <dbReference type="ARBA" id="ARBA00020382"/>
    </source>
</evidence>
<dbReference type="InterPro" id="IPR036291">
    <property type="entry name" value="NAD(P)-bd_dom_sf"/>
</dbReference>
<dbReference type="InterPro" id="IPR001252">
    <property type="entry name" value="Malate_DH_AS"/>
</dbReference>
<dbReference type="InterPro" id="IPR022383">
    <property type="entry name" value="Lactate/malate_DH_C"/>
</dbReference>
<feature type="binding site" evidence="7">
    <location>
        <position position="109"/>
    </location>
    <ligand>
        <name>NAD(+)</name>
        <dbReference type="ChEBI" id="CHEBI:57540"/>
    </ligand>
</feature>
<evidence type="ECO:0000256" key="11">
    <source>
        <dbReference type="RuleBase" id="RU000422"/>
    </source>
</evidence>
<comment type="similarity">
    <text evidence="1 7">Belongs to the LDH/MDH superfamily. MDH type 2 family.</text>
</comment>
<evidence type="ECO:0000256" key="10">
    <source>
        <dbReference type="PIRSR" id="PIRSR000102-3"/>
    </source>
</evidence>
<dbReference type="SUPFAM" id="SSF56327">
    <property type="entry name" value="LDH C-terminal domain-like"/>
    <property type="match status" value="1"/>
</dbReference>
<feature type="domain" description="Lactate/malate dehydrogenase N-terminal" evidence="12">
    <location>
        <begin position="4"/>
        <end position="145"/>
    </location>
</feature>
<keyword evidence="5 7" id="KW-0520">NAD</keyword>
<dbReference type="PIRSF" id="PIRSF000102">
    <property type="entry name" value="Lac_mal_DH"/>
    <property type="match status" value="1"/>
</dbReference>